<keyword evidence="1" id="KW-0812">Transmembrane</keyword>
<keyword evidence="1" id="KW-0472">Membrane</keyword>
<name>A0AAE1KF53_PETCI</name>
<reference evidence="2" key="1">
    <citation type="submission" date="2023-10" db="EMBL/GenBank/DDBJ databases">
        <title>Genome assemblies of two species of porcelain crab, Petrolisthes cinctipes and Petrolisthes manimaculis (Anomura: Porcellanidae).</title>
        <authorList>
            <person name="Angst P."/>
        </authorList>
    </citation>
    <scope>NUCLEOTIDE SEQUENCE</scope>
    <source>
        <strain evidence="2">PB745_01</strain>
        <tissue evidence="2">Gill</tissue>
    </source>
</reference>
<gene>
    <name evidence="2" type="ORF">Pcinc_022942</name>
</gene>
<protein>
    <submittedName>
        <fullName evidence="2">Uncharacterized protein</fullName>
    </submittedName>
</protein>
<dbReference type="EMBL" id="JAWQEG010002445">
    <property type="protein sequence ID" value="KAK3871944.1"/>
    <property type="molecule type" value="Genomic_DNA"/>
</dbReference>
<dbReference type="AlphaFoldDB" id="A0AAE1KF53"/>
<evidence type="ECO:0000313" key="2">
    <source>
        <dbReference type="EMBL" id="KAK3871944.1"/>
    </source>
</evidence>
<evidence type="ECO:0000256" key="1">
    <source>
        <dbReference type="SAM" id="Phobius"/>
    </source>
</evidence>
<dbReference type="Proteomes" id="UP001286313">
    <property type="component" value="Unassembled WGS sequence"/>
</dbReference>
<evidence type="ECO:0000313" key="3">
    <source>
        <dbReference type="Proteomes" id="UP001286313"/>
    </source>
</evidence>
<keyword evidence="3" id="KW-1185">Reference proteome</keyword>
<keyword evidence="1" id="KW-1133">Transmembrane helix</keyword>
<comment type="caution">
    <text evidence="2">The sequence shown here is derived from an EMBL/GenBank/DDBJ whole genome shotgun (WGS) entry which is preliminary data.</text>
</comment>
<proteinExistence type="predicted"/>
<sequence length="138" mass="14763">MCSQYNYTNNRVKYRALETRSKCGETPAAIHSGAGWSGAPLPLLLLLLLLLLALLPFSTHHLPSTTFTLAAKGKRRCCRKVIGDDGGSEGVGLTTTTVITPFIATSTPGEGDCNGAQFYNNAMSHSRLEEGWAAVYTA</sequence>
<accession>A0AAE1KF53</accession>
<feature type="transmembrane region" description="Helical" evidence="1">
    <location>
        <begin position="39"/>
        <end position="57"/>
    </location>
</feature>
<organism evidence="2 3">
    <name type="scientific">Petrolisthes cinctipes</name>
    <name type="common">Flat porcelain crab</name>
    <dbReference type="NCBI Taxonomy" id="88211"/>
    <lineage>
        <taxon>Eukaryota</taxon>
        <taxon>Metazoa</taxon>
        <taxon>Ecdysozoa</taxon>
        <taxon>Arthropoda</taxon>
        <taxon>Crustacea</taxon>
        <taxon>Multicrustacea</taxon>
        <taxon>Malacostraca</taxon>
        <taxon>Eumalacostraca</taxon>
        <taxon>Eucarida</taxon>
        <taxon>Decapoda</taxon>
        <taxon>Pleocyemata</taxon>
        <taxon>Anomura</taxon>
        <taxon>Galatheoidea</taxon>
        <taxon>Porcellanidae</taxon>
        <taxon>Petrolisthes</taxon>
    </lineage>
</organism>